<protein>
    <submittedName>
        <fullName evidence="3">CHAT domain-containing protein</fullName>
    </submittedName>
</protein>
<feature type="domain" description="CHAT" evidence="2">
    <location>
        <begin position="592"/>
        <end position="825"/>
    </location>
</feature>
<dbReference type="Pfam" id="PF12770">
    <property type="entry name" value="CHAT"/>
    <property type="match status" value="1"/>
</dbReference>
<gene>
    <name evidence="3" type="ORF">Phou_027710</name>
</gene>
<proteinExistence type="predicted"/>
<keyword evidence="4" id="KW-1185">Reference proteome</keyword>
<dbReference type="Gene3D" id="1.25.40.10">
    <property type="entry name" value="Tetratricopeptide repeat domain"/>
    <property type="match status" value="1"/>
</dbReference>
<name>A0A6V8K845_9ACTN</name>
<reference evidence="3 4" key="2">
    <citation type="submission" date="2020-03" db="EMBL/GenBank/DDBJ databases">
        <authorList>
            <person name="Ichikawa N."/>
            <person name="Kimura A."/>
            <person name="Kitahashi Y."/>
            <person name="Uohara A."/>
        </authorList>
    </citation>
    <scope>NUCLEOTIDE SEQUENCE [LARGE SCALE GENOMIC DNA]</scope>
    <source>
        <strain evidence="3 4">NBRC 108639</strain>
    </source>
</reference>
<dbReference type="RefSeq" id="WP_173056330.1">
    <property type="nucleotide sequence ID" value="NZ_BAABGO010000001.1"/>
</dbReference>
<dbReference type="EMBL" id="BLPF01000001">
    <property type="protein sequence ID" value="GFJ78591.1"/>
    <property type="molecule type" value="Genomic_DNA"/>
</dbReference>
<accession>A0A6V8K845</accession>
<evidence type="ECO:0000256" key="1">
    <source>
        <dbReference type="SAM" id="MobiDB-lite"/>
    </source>
</evidence>
<dbReference type="InterPro" id="IPR024983">
    <property type="entry name" value="CHAT_dom"/>
</dbReference>
<evidence type="ECO:0000313" key="3">
    <source>
        <dbReference type="EMBL" id="GFJ78591.1"/>
    </source>
</evidence>
<organism evidence="3 4">
    <name type="scientific">Phytohabitans houttuyneae</name>
    <dbReference type="NCBI Taxonomy" id="1076126"/>
    <lineage>
        <taxon>Bacteria</taxon>
        <taxon>Bacillati</taxon>
        <taxon>Actinomycetota</taxon>
        <taxon>Actinomycetes</taxon>
        <taxon>Micromonosporales</taxon>
        <taxon>Micromonosporaceae</taxon>
    </lineage>
</organism>
<dbReference type="Proteomes" id="UP000482800">
    <property type="component" value="Unassembled WGS sequence"/>
</dbReference>
<dbReference type="AlphaFoldDB" id="A0A6V8K845"/>
<evidence type="ECO:0000313" key="4">
    <source>
        <dbReference type="Proteomes" id="UP000482800"/>
    </source>
</evidence>
<dbReference type="SUPFAM" id="SSF48452">
    <property type="entry name" value="TPR-like"/>
    <property type="match status" value="2"/>
</dbReference>
<feature type="region of interest" description="Disordered" evidence="1">
    <location>
        <begin position="1"/>
        <end position="22"/>
    </location>
</feature>
<dbReference type="SMART" id="SM00028">
    <property type="entry name" value="TPR"/>
    <property type="match status" value="4"/>
</dbReference>
<reference evidence="3 4" key="1">
    <citation type="submission" date="2020-03" db="EMBL/GenBank/DDBJ databases">
        <title>Whole genome shotgun sequence of Phytohabitans houttuyneae NBRC 108639.</title>
        <authorList>
            <person name="Komaki H."/>
            <person name="Tamura T."/>
        </authorList>
    </citation>
    <scope>NUCLEOTIDE SEQUENCE [LARGE SCALE GENOMIC DNA]</scope>
    <source>
        <strain evidence="3 4">NBRC 108639</strain>
    </source>
</reference>
<sequence>MPVASAAELHAQSVRETERGRHAAARRLLHTALRRDPEPGLRARILISLAYHQAERHSLDEGLALLGEADEVVDLPARLRGMVAAQRGLLYMRAGRSPDALAALDAAVSLLDESEPEDICRPLLNRGILHMQRGVLAAARADFRRCIDVAGRHGLDMLAAKAAHNLGYLYLLSGALPRALREMDTVQSTLSSQSPMYAAVYYIDRAQVLLAAGLWREADDDLAHAVDLFRGARAPQDQAEAELARAQVALLEERYPDARRLAERARKRFAARGADAWTLLAQHIALAAAVERGRGMRSVAGDAARVAAELASAGLDDEARRATLTGIAALLAIRPQGSVEEIRVAAAGAINLRRDDPIATRLAARSVRARLADAQGLPGRADAELRAALADLHRYQASFGSLDLQTAVSGHGRRLAEQGLARALATGRPATVFGWAERARALSTRLPPVVPPTDPEAAGMLEELRHLRVELRGAVLAGHPVPALRTRCAQLERLIRQRSWYTPGPGQTLAPAPLGEVQDQLAVADATYVAHLLSGGRLHALVAGPRRRALLDLGPAAPAIELLHRVRADLDALATLNLPEPMRLSVRAASRRSLQRLDELLWHPLRRHLADGPLLLAPAAGLVAVPWTLLPALRGRPLAVVASATAWLAARDRAALPTRPTLALAAGPRVARAAEEVRLVAEVWSVHSPAESTTAGVRDAARTADVLHVAAHGVHEPDNPLFSHLELADGPLFGHELHQLPRLPAHIVLSACELGLARPRPGEETLGMTAALLHGGAGSVVAGVARIADAVAYQVGPAHHAALRDGESPAAALAAAIESAAKAEEDLAPLVCFGAGW</sequence>
<dbReference type="InterPro" id="IPR011990">
    <property type="entry name" value="TPR-like_helical_dom_sf"/>
</dbReference>
<evidence type="ECO:0000259" key="2">
    <source>
        <dbReference type="Pfam" id="PF12770"/>
    </source>
</evidence>
<dbReference type="InterPro" id="IPR019734">
    <property type="entry name" value="TPR_rpt"/>
</dbReference>
<comment type="caution">
    <text evidence="3">The sequence shown here is derived from an EMBL/GenBank/DDBJ whole genome shotgun (WGS) entry which is preliminary data.</text>
</comment>